<organism evidence="8 9">
    <name type="scientific">Anisodus tanguticus</name>
    <dbReference type="NCBI Taxonomy" id="243964"/>
    <lineage>
        <taxon>Eukaryota</taxon>
        <taxon>Viridiplantae</taxon>
        <taxon>Streptophyta</taxon>
        <taxon>Embryophyta</taxon>
        <taxon>Tracheophyta</taxon>
        <taxon>Spermatophyta</taxon>
        <taxon>Magnoliopsida</taxon>
        <taxon>eudicotyledons</taxon>
        <taxon>Gunneridae</taxon>
        <taxon>Pentapetalae</taxon>
        <taxon>asterids</taxon>
        <taxon>lamiids</taxon>
        <taxon>Solanales</taxon>
        <taxon>Solanaceae</taxon>
        <taxon>Solanoideae</taxon>
        <taxon>Hyoscyameae</taxon>
        <taxon>Anisodus</taxon>
    </lineage>
</organism>
<comment type="subcellular location">
    <subcellularLocation>
        <location evidence="6">Golgi apparatus membrane</location>
        <topology evidence="6">Multi-pass membrane protein</topology>
    </subcellularLocation>
    <subcellularLocation>
        <location evidence="1">Membrane</location>
        <topology evidence="1">Multi-pass membrane protein</topology>
    </subcellularLocation>
</comment>
<evidence type="ECO:0000259" key="7">
    <source>
        <dbReference type="Pfam" id="PF04893"/>
    </source>
</evidence>
<evidence type="ECO:0000256" key="4">
    <source>
        <dbReference type="ARBA" id="ARBA00022989"/>
    </source>
</evidence>
<reference evidence="8" key="1">
    <citation type="submission" date="2023-12" db="EMBL/GenBank/DDBJ databases">
        <title>Genome assembly of Anisodus tanguticus.</title>
        <authorList>
            <person name="Wang Y.-J."/>
        </authorList>
    </citation>
    <scope>NUCLEOTIDE SEQUENCE</scope>
    <source>
        <strain evidence="8">KB-2021</strain>
        <tissue evidence="8">Leaf</tissue>
    </source>
</reference>
<name>A0AAE1STG2_9SOLA</name>
<dbReference type="Proteomes" id="UP001291623">
    <property type="component" value="Unassembled WGS sequence"/>
</dbReference>
<accession>A0AAE1STG2</accession>
<gene>
    <name evidence="8" type="ORF">RND71_006499</name>
</gene>
<dbReference type="InterPro" id="IPR045231">
    <property type="entry name" value="Yip1/4-like"/>
</dbReference>
<proteinExistence type="inferred from homology"/>
<dbReference type="GO" id="GO:0006888">
    <property type="term" value="P:endoplasmic reticulum to Golgi vesicle-mediated transport"/>
    <property type="evidence" value="ECO:0007669"/>
    <property type="project" value="InterPro"/>
</dbReference>
<evidence type="ECO:0000256" key="6">
    <source>
        <dbReference type="RuleBase" id="RU361264"/>
    </source>
</evidence>
<keyword evidence="3 6" id="KW-0812">Transmembrane</keyword>
<comment type="caution">
    <text evidence="6">Lacks conserved residue(s) required for the propagation of feature annotation.</text>
</comment>
<evidence type="ECO:0000313" key="9">
    <source>
        <dbReference type="Proteomes" id="UP001291623"/>
    </source>
</evidence>
<protein>
    <recommendedName>
        <fullName evidence="6">Protein YIP</fullName>
    </recommendedName>
</protein>
<evidence type="ECO:0000313" key="8">
    <source>
        <dbReference type="EMBL" id="KAK4375822.1"/>
    </source>
</evidence>
<comment type="similarity">
    <text evidence="2 6">Belongs to the YIP1 family.</text>
</comment>
<evidence type="ECO:0000256" key="3">
    <source>
        <dbReference type="ARBA" id="ARBA00022692"/>
    </source>
</evidence>
<comment type="caution">
    <text evidence="8">The sequence shown here is derived from an EMBL/GenBank/DDBJ whole genome shotgun (WGS) entry which is preliminary data.</text>
</comment>
<feature type="transmembrane region" description="Helical" evidence="6">
    <location>
        <begin position="154"/>
        <end position="176"/>
    </location>
</feature>
<evidence type="ECO:0000256" key="2">
    <source>
        <dbReference type="ARBA" id="ARBA00010596"/>
    </source>
</evidence>
<dbReference type="EMBL" id="JAVYJV010000003">
    <property type="protein sequence ID" value="KAK4375822.1"/>
    <property type="molecule type" value="Genomic_DNA"/>
</dbReference>
<dbReference type="PANTHER" id="PTHR21236:SF1">
    <property type="entry name" value="PROTEIN YIPF6"/>
    <property type="match status" value="1"/>
</dbReference>
<dbReference type="Pfam" id="PF04893">
    <property type="entry name" value="Yip1"/>
    <property type="match status" value="1"/>
</dbReference>
<evidence type="ECO:0000256" key="1">
    <source>
        <dbReference type="ARBA" id="ARBA00004141"/>
    </source>
</evidence>
<keyword evidence="5 6" id="KW-0472">Membrane</keyword>
<dbReference type="GO" id="GO:0005802">
    <property type="term" value="C:trans-Golgi network"/>
    <property type="evidence" value="ECO:0007669"/>
    <property type="project" value="TreeGrafter"/>
</dbReference>
<feature type="transmembrane region" description="Helical" evidence="6">
    <location>
        <begin position="215"/>
        <end position="234"/>
    </location>
</feature>
<feature type="domain" description="Yip1" evidence="7">
    <location>
        <begin position="127"/>
        <end position="229"/>
    </location>
</feature>
<feature type="transmembrane region" description="Helical" evidence="6">
    <location>
        <begin position="127"/>
        <end position="147"/>
    </location>
</feature>
<dbReference type="GO" id="GO:0000139">
    <property type="term" value="C:Golgi membrane"/>
    <property type="evidence" value="ECO:0007669"/>
    <property type="project" value="UniProtKB-SubCell"/>
</dbReference>
<dbReference type="AlphaFoldDB" id="A0AAE1STG2"/>
<keyword evidence="9" id="KW-1185">Reference proteome</keyword>
<dbReference type="PANTHER" id="PTHR21236">
    <property type="entry name" value="GOLGI MEMBRANE PROTEIN YIP1"/>
    <property type="match status" value="1"/>
</dbReference>
<sequence length="235" mass="25769">MWKVFVTIQLGIYTSTGEDQLSPITKSANSYRKKMSERDTITLQSTSQSDIDEIENLILIEKILAKHFVIGISGGLSSSLFSLASLCPGLTLLTSTPGSHPCKMISNYDVQSLSKFPYDNMVQLSEVFAIAFALLAAGAVILTLNVLLLGCRIIFFQSLSLLGYCLFPLDVGAFICMLKDNVILKVVVVCVALTWSSWTAYPFMSTAVNPRRKALTLYPVVLMYVSVGFLIIAID</sequence>
<keyword evidence="4 6" id="KW-1133">Transmembrane helix</keyword>
<feature type="transmembrane region" description="Helical" evidence="6">
    <location>
        <begin position="182"/>
        <end position="203"/>
    </location>
</feature>
<evidence type="ECO:0000256" key="5">
    <source>
        <dbReference type="ARBA" id="ARBA00023136"/>
    </source>
</evidence>
<dbReference type="InterPro" id="IPR006977">
    <property type="entry name" value="Yip1_dom"/>
</dbReference>